<evidence type="ECO:0000256" key="3">
    <source>
        <dbReference type="ARBA" id="ARBA00023125"/>
    </source>
</evidence>
<dbReference type="Proteomes" id="UP000319931">
    <property type="component" value="Unassembled WGS sequence"/>
</dbReference>
<evidence type="ECO:0000313" key="7">
    <source>
        <dbReference type="Proteomes" id="UP000319931"/>
    </source>
</evidence>
<sequence>MDWEDVKHFLEVAEAGSTLAAGRRLGVSQTTAARRVASLERSIGVRLFDRGPAGYALTPDGVALHQRAREAADAICGFEEQASSLARTVGGVVRVTVVETLAVTVLAPVFRDLAVAHPHITIDLDTSSEPRDLASGAADIAIRSSASPLGAGLVGRRIGDDPWSLYCSRSYAETHGRPASISEIKGHPLIGGGGTHVWEHYRKWLETNDLEAAVTIRYSSPVGLLAAVRAGAGLAILPCLVADHDPELLACLSRQSPEGHGIWLLTHERLRHEPRIRTVLNTLAGELKRLSRHSRN</sequence>
<organism evidence="6 7">
    <name type="scientific">Sphingomonas glacialis</name>
    <dbReference type="NCBI Taxonomy" id="658225"/>
    <lineage>
        <taxon>Bacteria</taxon>
        <taxon>Pseudomonadati</taxon>
        <taxon>Pseudomonadota</taxon>
        <taxon>Alphaproteobacteria</taxon>
        <taxon>Sphingomonadales</taxon>
        <taxon>Sphingomonadaceae</taxon>
        <taxon>Sphingomonas</taxon>
    </lineage>
</organism>
<evidence type="ECO:0000259" key="5">
    <source>
        <dbReference type="PROSITE" id="PS50931"/>
    </source>
</evidence>
<dbReference type="Pfam" id="PF00126">
    <property type="entry name" value="HTH_1"/>
    <property type="match status" value="1"/>
</dbReference>
<keyword evidence="4" id="KW-0804">Transcription</keyword>
<keyword evidence="7" id="KW-1185">Reference proteome</keyword>
<dbReference type="InterPro" id="IPR036390">
    <property type="entry name" value="WH_DNA-bd_sf"/>
</dbReference>
<dbReference type="Pfam" id="PF03466">
    <property type="entry name" value="LysR_substrate"/>
    <property type="match status" value="1"/>
</dbReference>
<dbReference type="GO" id="GO:0003700">
    <property type="term" value="F:DNA-binding transcription factor activity"/>
    <property type="evidence" value="ECO:0007669"/>
    <property type="project" value="InterPro"/>
</dbReference>
<dbReference type="Gene3D" id="1.10.10.10">
    <property type="entry name" value="Winged helix-like DNA-binding domain superfamily/Winged helix DNA-binding domain"/>
    <property type="match status" value="1"/>
</dbReference>
<dbReference type="SUPFAM" id="SSF46785">
    <property type="entry name" value="Winged helix' DNA-binding domain"/>
    <property type="match status" value="1"/>
</dbReference>
<keyword evidence="3" id="KW-0238">DNA-binding</keyword>
<dbReference type="InterPro" id="IPR036388">
    <property type="entry name" value="WH-like_DNA-bd_sf"/>
</dbReference>
<dbReference type="AlphaFoldDB" id="A0A502FAZ6"/>
<dbReference type="PROSITE" id="PS50931">
    <property type="entry name" value="HTH_LYSR"/>
    <property type="match status" value="1"/>
</dbReference>
<gene>
    <name evidence="6" type="ORF">EAH76_23280</name>
</gene>
<dbReference type="InterPro" id="IPR058163">
    <property type="entry name" value="LysR-type_TF_proteobact-type"/>
</dbReference>
<proteinExistence type="inferred from homology"/>
<dbReference type="GO" id="GO:0006351">
    <property type="term" value="P:DNA-templated transcription"/>
    <property type="evidence" value="ECO:0007669"/>
    <property type="project" value="TreeGrafter"/>
</dbReference>
<dbReference type="InterPro" id="IPR005119">
    <property type="entry name" value="LysR_subst-bd"/>
</dbReference>
<evidence type="ECO:0000256" key="4">
    <source>
        <dbReference type="ARBA" id="ARBA00023163"/>
    </source>
</evidence>
<name>A0A502FAZ6_9SPHN</name>
<dbReference type="SUPFAM" id="SSF53850">
    <property type="entry name" value="Periplasmic binding protein-like II"/>
    <property type="match status" value="1"/>
</dbReference>
<comment type="caution">
    <text evidence="6">The sequence shown here is derived from an EMBL/GenBank/DDBJ whole genome shotgun (WGS) entry which is preliminary data.</text>
</comment>
<dbReference type="EMBL" id="RCZC01000013">
    <property type="protein sequence ID" value="TPG46542.1"/>
    <property type="molecule type" value="Genomic_DNA"/>
</dbReference>
<evidence type="ECO:0000256" key="1">
    <source>
        <dbReference type="ARBA" id="ARBA00009437"/>
    </source>
</evidence>
<evidence type="ECO:0000313" key="6">
    <source>
        <dbReference type="EMBL" id="TPG46542.1"/>
    </source>
</evidence>
<dbReference type="GO" id="GO:0043565">
    <property type="term" value="F:sequence-specific DNA binding"/>
    <property type="evidence" value="ECO:0007669"/>
    <property type="project" value="TreeGrafter"/>
</dbReference>
<protein>
    <submittedName>
        <fullName evidence="6">LysR family transcriptional regulator</fullName>
    </submittedName>
</protein>
<accession>A0A502FAZ6</accession>
<dbReference type="Gene3D" id="3.40.190.290">
    <property type="match status" value="1"/>
</dbReference>
<dbReference type="InterPro" id="IPR000847">
    <property type="entry name" value="LysR_HTH_N"/>
</dbReference>
<reference evidence="6 7" key="1">
    <citation type="journal article" date="2019" name="Environ. Microbiol.">
        <title>Species interactions and distinct microbial communities in high Arctic permafrost affected cryosols are associated with the CH4 and CO2 gas fluxes.</title>
        <authorList>
            <person name="Altshuler I."/>
            <person name="Hamel J."/>
            <person name="Turney S."/>
            <person name="Magnuson E."/>
            <person name="Levesque R."/>
            <person name="Greer C."/>
            <person name="Whyte L.G."/>
        </authorList>
    </citation>
    <scope>NUCLEOTIDE SEQUENCE [LARGE SCALE GENOMIC DNA]</scope>
    <source>
        <strain evidence="6 7">E6.1</strain>
    </source>
</reference>
<dbReference type="PANTHER" id="PTHR30537">
    <property type="entry name" value="HTH-TYPE TRANSCRIPTIONAL REGULATOR"/>
    <property type="match status" value="1"/>
</dbReference>
<dbReference type="PANTHER" id="PTHR30537:SF3">
    <property type="entry name" value="TRANSCRIPTIONAL REGULATORY PROTEIN"/>
    <property type="match status" value="1"/>
</dbReference>
<dbReference type="OrthoDB" id="9798121at2"/>
<comment type="similarity">
    <text evidence="1">Belongs to the LysR transcriptional regulatory family.</text>
</comment>
<feature type="domain" description="HTH lysR-type" evidence="5">
    <location>
        <begin position="1"/>
        <end position="58"/>
    </location>
</feature>
<evidence type="ECO:0000256" key="2">
    <source>
        <dbReference type="ARBA" id="ARBA00023015"/>
    </source>
</evidence>
<keyword evidence="2" id="KW-0805">Transcription regulation</keyword>